<accession>A0A380TEX1</accession>
<name>A0A380TEX1_9ZZZZ</name>
<protein>
    <submittedName>
        <fullName evidence="2">Putative DNA binding domain protein, excisionase family</fullName>
    </submittedName>
</protein>
<dbReference type="InterPro" id="IPR041657">
    <property type="entry name" value="HTH_17"/>
</dbReference>
<dbReference type="EMBL" id="UIDG01000177">
    <property type="protein sequence ID" value="SUS06243.1"/>
    <property type="molecule type" value="Genomic_DNA"/>
</dbReference>
<dbReference type="SUPFAM" id="SSF46955">
    <property type="entry name" value="Putative DNA-binding domain"/>
    <property type="match status" value="1"/>
</dbReference>
<proteinExistence type="predicted"/>
<dbReference type="Pfam" id="PF12728">
    <property type="entry name" value="HTH_17"/>
    <property type="match status" value="1"/>
</dbReference>
<dbReference type="InterPro" id="IPR009061">
    <property type="entry name" value="DNA-bd_dom_put_sf"/>
</dbReference>
<gene>
    <name evidence="2" type="ORF">DF3PB_2580007</name>
</gene>
<evidence type="ECO:0000313" key="2">
    <source>
        <dbReference type="EMBL" id="SUS06243.1"/>
    </source>
</evidence>
<dbReference type="AlphaFoldDB" id="A0A380TEX1"/>
<reference evidence="2" key="1">
    <citation type="submission" date="2018-07" db="EMBL/GenBank/DDBJ databases">
        <authorList>
            <person name="Quirk P.G."/>
            <person name="Krulwich T.A."/>
        </authorList>
    </citation>
    <scope>NUCLEOTIDE SEQUENCE</scope>
</reference>
<sequence>MPQISVPELPSRVSPLLTEQQAADLVGLKVATLRRWRWQGRALEFVKIGAAVRYELKVLEAFVAAGRRTSTSDTGEGV</sequence>
<feature type="domain" description="Helix-turn-helix" evidence="1">
    <location>
        <begin position="16"/>
        <end position="66"/>
    </location>
</feature>
<organism evidence="2">
    <name type="scientific">metagenome</name>
    <dbReference type="NCBI Taxonomy" id="256318"/>
    <lineage>
        <taxon>unclassified sequences</taxon>
        <taxon>metagenomes</taxon>
    </lineage>
</organism>
<evidence type="ECO:0000259" key="1">
    <source>
        <dbReference type="Pfam" id="PF12728"/>
    </source>
</evidence>